<dbReference type="InterPro" id="IPR004273">
    <property type="entry name" value="Dynein_heavy_D6_P-loop"/>
</dbReference>
<dbReference type="EMBL" id="JAJSOF020000038">
    <property type="protein sequence ID" value="KAJ4427783.1"/>
    <property type="molecule type" value="Genomic_DNA"/>
</dbReference>
<organism evidence="2 3">
    <name type="scientific">Periplaneta americana</name>
    <name type="common">American cockroach</name>
    <name type="synonym">Blatta americana</name>
    <dbReference type="NCBI Taxonomy" id="6978"/>
    <lineage>
        <taxon>Eukaryota</taxon>
        <taxon>Metazoa</taxon>
        <taxon>Ecdysozoa</taxon>
        <taxon>Arthropoda</taxon>
        <taxon>Hexapoda</taxon>
        <taxon>Insecta</taxon>
        <taxon>Pterygota</taxon>
        <taxon>Neoptera</taxon>
        <taxon>Polyneoptera</taxon>
        <taxon>Dictyoptera</taxon>
        <taxon>Blattodea</taxon>
        <taxon>Blattoidea</taxon>
        <taxon>Blattidae</taxon>
        <taxon>Blattinae</taxon>
        <taxon>Periplaneta</taxon>
    </lineage>
</organism>
<accession>A0ABQ8S1B2</accession>
<name>A0ABQ8S1B2_PERAM</name>
<reference evidence="2 3" key="1">
    <citation type="journal article" date="2022" name="Allergy">
        <title>Genome assembly and annotation of Periplaneta americana reveal a comprehensive cockroach allergen profile.</title>
        <authorList>
            <person name="Wang L."/>
            <person name="Xiong Q."/>
            <person name="Saelim N."/>
            <person name="Wang L."/>
            <person name="Nong W."/>
            <person name="Wan A.T."/>
            <person name="Shi M."/>
            <person name="Liu X."/>
            <person name="Cao Q."/>
            <person name="Hui J.H.L."/>
            <person name="Sookrung N."/>
            <person name="Leung T.F."/>
            <person name="Tungtrongchitr A."/>
            <person name="Tsui S.K.W."/>
        </authorList>
    </citation>
    <scope>NUCLEOTIDE SEQUENCE [LARGE SCALE GENOMIC DNA]</scope>
    <source>
        <strain evidence="2">PWHHKU_190912</strain>
    </source>
</reference>
<sequence length="82" mass="9234">MTINEVRYYLLQDVEELGKKLGFTLDSGNFHNVSLGQGQEVVAEQAMDTAAGMGHWVVLQVTDCLLTHYPSQHEWLPDVETE</sequence>
<protein>
    <submittedName>
        <fullName evidence="2">Dynein heavy chain 17, axonemal</fullName>
    </submittedName>
</protein>
<dbReference type="Pfam" id="PF03028">
    <property type="entry name" value="Dynein_heavy"/>
    <property type="match status" value="1"/>
</dbReference>
<dbReference type="Proteomes" id="UP001148838">
    <property type="component" value="Unassembled WGS sequence"/>
</dbReference>
<evidence type="ECO:0000259" key="1">
    <source>
        <dbReference type="Pfam" id="PF03028"/>
    </source>
</evidence>
<proteinExistence type="predicted"/>
<gene>
    <name evidence="2" type="primary">DNAH17_2</name>
    <name evidence="2" type="ORF">ANN_25436</name>
</gene>
<keyword evidence="3" id="KW-1185">Reference proteome</keyword>
<evidence type="ECO:0000313" key="3">
    <source>
        <dbReference type="Proteomes" id="UP001148838"/>
    </source>
</evidence>
<dbReference type="Gene3D" id="3.40.50.300">
    <property type="entry name" value="P-loop containing nucleotide triphosphate hydrolases"/>
    <property type="match status" value="1"/>
</dbReference>
<feature type="domain" description="Dynein heavy chain region D6 P-loop" evidence="1">
    <location>
        <begin position="12"/>
        <end position="66"/>
    </location>
</feature>
<dbReference type="InterPro" id="IPR027417">
    <property type="entry name" value="P-loop_NTPase"/>
</dbReference>
<comment type="caution">
    <text evidence="2">The sequence shown here is derived from an EMBL/GenBank/DDBJ whole genome shotgun (WGS) entry which is preliminary data.</text>
</comment>
<evidence type="ECO:0000313" key="2">
    <source>
        <dbReference type="EMBL" id="KAJ4427783.1"/>
    </source>
</evidence>